<dbReference type="AlphaFoldDB" id="A0A2U2C139"/>
<dbReference type="Proteomes" id="UP000245014">
    <property type="component" value="Unassembled WGS sequence"/>
</dbReference>
<evidence type="ECO:0008006" key="3">
    <source>
        <dbReference type="Google" id="ProtNLM"/>
    </source>
</evidence>
<evidence type="ECO:0000313" key="1">
    <source>
        <dbReference type="EMBL" id="PWE21742.1"/>
    </source>
</evidence>
<sequence>MTKQIFLHIGLPKTATSAFQHWCYDNKDELKKYNIEYSSEVNLASKNHQFIRNAFMYGNFDKLVAILENIKADKILLSHEGLSNRFIDFEEKNFMKFREIVKDYEVNIFLVTREYNSWIKSYYKQSIVNPSFDGLYSTKEEIEEFKNEKIVQTLTTLPNRLGFIKEKFGAKNIYTFKYEDDWMSEIGKVIGYPFLSIKNVEKKHESISDEIVMFIREVNRLNLSIELRNTMLYALRNVIKTNHITLTRYLNFKTTNKDALEVIKILETVKFKYLSNEIKHEMIEVLNEIK</sequence>
<evidence type="ECO:0000313" key="2">
    <source>
        <dbReference type="Proteomes" id="UP000245014"/>
    </source>
</evidence>
<proteinExistence type="predicted"/>
<protein>
    <recommendedName>
        <fullName evidence="3">Sulfotransferase domain-containing protein</fullName>
    </recommendedName>
</protein>
<accession>A0A2U2C139</accession>
<dbReference type="RefSeq" id="WP_109158442.1">
    <property type="nucleotide sequence ID" value="NZ_QEYI01000003.1"/>
</dbReference>
<dbReference type="InterPro" id="IPR027417">
    <property type="entry name" value="P-loop_NTPase"/>
</dbReference>
<name>A0A2U2C139_9BACT</name>
<gene>
    <name evidence="1" type="ORF">DF188_05885</name>
</gene>
<organism evidence="1 2">
    <name type="scientific">Aliarcobacter skirrowii</name>
    <dbReference type="NCBI Taxonomy" id="28200"/>
    <lineage>
        <taxon>Bacteria</taxon>
        <taxon>Pseudomonadati</taxon>
        <taxon>Campylobacterota</taxon>
        <taxon>Epsilonproteobacteria</taxon>
        <taxon>Campylobacterales</taxon>
        <taxon>Arcobacteraceae</taxon>
        <taxon>Aliarcobacter</taxon>
    </lineage>
</organism>
<dbReference type="SUPFAM" id="SSF52540">
    <property type="entry name" value="P-loop containing nucleoside triphosphate hydrolases"/>
    <property type="match status" value="1"/>
</dbReference>
<dbReference type="EMBL" id="QEYI01000003">
    <property type="protein sequence ID" value="PWE21742.1"/>
    <property type="molecule type" value="Genomic_DNA"/>
</dbReference>
<comment type="caution">
    <text evidence="1">The sequence shown here is derived from an EMBL/GenBank/DDBJ whole genome shotgun (WGS) entry which is preliminary data.</text>
</comment>
<reference evidence="1 2" key="1">
    <citation type="submission" date="2018-05" db="EMBL/GenBank/DDBJ databases">
        <title>Antimicrobial susceptibility testing and genomic analysis of Arcobacter skirrowii strains and one Arcobacter butzleri isolated from German poultry farms.</title>
        <authorList>
            <person name="Haenel I."/>
            <person name="Hotzel H."/>
            <person name="Tomaso H."/>
            <person name="Busch A."/>
        </authorList>
    </citation>
    <scope>NUCLEOTIDE SEQUENCE [LARGE SCALE GENOMIC DNA]</scope>
    <source>
        <strain evidence="2">v</strain>
    </source>
</reference>